<evidence type="ECO:0000256" key="2">
    <source>
        <dbReference type="ARBA" id="ARBA00022448"/>
    </source>
</evidence>
<feature type="binding site" description="covalent" evidence="8">
    <location>
        <position position="43"/>
    </location>
    <ligand>
        <name>heme c</name>
        <dbReference type="ChEBI" id="CHEBI:61717"/>
        <label>1</label>
    </ligand>
</feature>
<evidence type="ECO:0000256" key="4">
    <source>
        <dbReference type="ARBA" id="ARBA00022723"/>
    </source>
</evidence>
<dbReference type="GO" id="GO:0042597">
    <property type="term" value="C:periplasmic space"/>
    <property type="evidence" value="ECO:0007669"/>
    <property type="project" value="UniProtKB-SubCell"/>
</dbReference>
<dbReference type="KEGG" id="ares:IWH25_07155"/>
<feature type="signal peptide" evidence="10">
    <location>
        <begin position="1"/>
        <end position="19"/>
    </location>
</feature>
<evidence type="ECO:0000256" key="3">
    <source>
        <dbReference type="ARBA" id="ARBA00022617"/>
    </source>
</evidence>
<proteinExistence type="predicted"/>
<dbReference type="InterPro" id="IPR009056">
    <property type="entry name" value="Cyt_c-like_dom"/>
</dbReference>
<comment type="subcellular location">
    <subcellularLocation>
        <location evidence="1">Periplasm</location>
    </subcellularLocation>
</comment>
<evidence type="ECO:0000256" key="5">
    <source>
        <dbReference type="ARBA" id="ARBA00022764"/>
    </source>
</evidence>
<feature type="binding site" description="covalent" evidence="8">
    <location>
        <position position="145"/>
    </location>
    <ligand>
        <name>heme c</name>
        <dbReference type="ChEBI" id="CHEBI:61717"/>
        <label>2</label>
    </ligand>
</feature>
<gene>
    <name evidence="12" type="ORF">IWH25_07155</name>
</gene>
<dbReference type="InterPro" id="IPR024167">
    <property type="entry name" value="Cytochrome_c4-like"/>
</dbReference>
<feature type="binding site" description="axial binding residue" evidence="9">
    <location>
        <position position="146"/>
    </location>
    <ligand>
        <name>heme c</name>
        <dbReference type="ChEBI" id="CHEBI:61717"/>
        <label>2</label>
    </ligand>
    <ligandPart>
        <name>Fe</name>
        <dbReference type="ChEBI" id="CHEBI:18248"/>
    </ligandPart>
</feature>
<evidence type="ECO:0000256" key="9">
    <source>
        <dbReference type="PIRSR" id="PIRSR000005-2"/>
    </source>
</evidence>
<sequence>MIRTTAMAVLLAAAFNVNAAEQAAPKADAAKGKVIAETVCVACHGADGNSPVATNPNIAGLGADYIYKQLSNFKAAEGKEALRASPIMGGMVAGLSDEDMKNLAAHFSQQKQTPAAAKDEKLIAEGQKLWRKGDFAKGVPACAGCHGPSGAGLPAQYPRLAGQFPEYTEDQLKKFRAGERANDPEKMMRMIAEKLSDQQIKALAEYAAGLR</sequence>
<keyword evidence="2" id="KW-0813">Transport</keyword>
<dbReference type="PANTHER" id="PTHR33751">
    <property type="entry name" value="CBB3-TYPE CYTOCHROME C OXIDASE SUBUNIT FIXP"/>
    <property type="match status" value="1"/>
</dbReference>
<evidence type="ECO:0000313" key="12">
    <source>
        <dbReference type="EMBL" id="QRJ65110.1"/>
    </source>
</evidence>
<feature type="binding site" description="axial binding residue" evidence="9">
    <location>
        <position position="188"/>
    </location>
    <ligand>
        <name>heme c</name>
        <dbReference type="ChEBI" id="CHEBI:61717"/>
        <label>2</label>
    </ligand>
    <ligandPart>
        <name>Fe</name>
        <dbReference type="ChEBI" id="CHEBI:18248"/>
    </ligandPart>
</feature>
<keyword evidence="7 9" id="KW-0408">Iron</keyword>
<dbReference type="PANTHER" id="PTHR33751:SF9">
    <property type="entry name" value="CYTOCHROME C4"/>
    <property type="match status" value="1"/>
</dbReference>
<evidence type="ECO:0000256" key="7">
    <source>
        <dbReference type="ARBA" id="ARBA00023004"/>
    </source>
</evidence>
<keyword evidence="3 8" id="KW-0349">Heme</keyword>
<dbReference type="PROSITE" id="PS51007">
    <property type="entry name" value="CYTC"/>
    <property type="match status" value="1"/>
</dbReference>
<dbReference type="RefSeq" id="WP_203388634.1">
    <property type="nucleotide sequence ID" value="NZ_CP064781.1"/>
</dbReference>
<evidence type="ECO:0000256" key="6">
    <source>
        <dbReference type="ARBA" id="ARBA00022982"/>
    </source>
</evidence>
<keyword evidence="4 9" id="KW-0479">Metal-binding</keyword>
<dbReference type="GO" id="GO:0005506">
    <property type="term" value="F:iron ion binding"/>
    <property type="evidence" value="ECO:0007669"/>
    <property type="project" value="InterPro"/>
</dbReference>
<keyword evidence="5" id="KW-0574">Periplasm</keyword>
<evidence type="ECO:0000313" key="13">
    <source>
        <dbReference type="Proteomes" id="UP000663444"/>
    </source>
</evidence>
<comment type="PTM">
    <text evidence="8">Binds 2 heme c groups covalently per subunit.</text>
</comment>
<dbReference type="EMBL" id="CP064781">
    <property type="protein sequence ID" value="QRJ65110.1"/>
    <property type="molecule type" value="Genomic_DNA"/>
</dbReference>
<dbReference type="GO" id="GO:0009055">
    <property type="term" value="F:electron transfer activity"/>
    <property type="evidence" value="ECO:0007669"/>
    <property type="project" value="InterPro"/>
</dbReference>
<feature type="binding site" description="axial binding residue" evidence="9">
    <location>
        <position position="88"/>
    </location>
    <ligand>
        <name>heme c</name>
        <dbReference type="ChEBI" id="CHEBI:61717"/>
        <label>1</label>
    </ligand>
    <ligandPart>
        <name>Fe</name>
        <dbReference type="ChEBI" id="CHEBI:18248"/>
    </ligandPart>
</feature>
<dbReference type="InterPro" id="IPR050597">
    <property type="entry name" value="Cytochrome_c_Oxidase_Subunit"/>
</dbReference>
<name>A0A974SRE1_9RHOO</name>
<dbReference type="GO" id="GO:0020037">
    <property type="term" value="F:heme binding"/>
    <property type="evidence" value="ECO:0007669"/>
    <property type="project" value="InterPro"/>
</dbReference>
<evidence type="ECO:0000256" key="8">
    <source>
        <dbReference type="PIRSR" id="PIRSR000005-1"/>
    </source>
</evidence>
<dbReference type="SUPFAM" id="SSF46626">
    <property type="entry name" value="Cytochrome c"/>
    <property type="match status" value="2"/>
</dbReference>
<accession>A0A974SRE1</accession>
<evidence type="ECO:0000256" key="10">
    <source>
        <dbReference type="SAM" id="SignalP"/>
    </source>
</evidence>
<evidence type="ECO:0000259" key="11">
    <source>
        <dbReference type="PROSITE" id="PS51007"/>
    </source>
</evidence>
<feature type="chain" id="PRO_5037216628" evidence="10">
    <location>
        <begin position="20"/>
        <end position="211"/>
    </location>
</feature>
<keyword evidence="6" id="KW-0249">Electron transport</keyword>
<organism evidence="12 13">
    <name type="scientific">Azospira restricta</name>
    <dbReference type="NCBI Taxonomy" id="404405"/>
    <lineage>
        <taxon>Bacteria</taxon>
        <taxon>Pseudomonadati</taxon>
        <taxon>Pseudomonadota</taxon>
        <taxon>Betaproteobacteria</taxon>
        <taxon>Rhodocyclales</taxon>
        <taxon>Rhodocyclaceae</taxon>
        <taxon>Azospira</taxon>
    </lineage>
</organism>
<keyword evidence="13" id="KW-1185">Reference proteome</keyword>
<feature type="binding site" description="covalent" evidence="8">
    <location>
        <position position="142"/>
    </location>
    <ligand>
        <name>heme c</name>
        <dbReference type="ChEBI" id="CHEBI:61717"/>
        <label>2</label>
    </ligand>
</feature>
<dbReference type="PIRSF" id="PIRSF000005">
    <property type="entry name" value="Cytochrome_c4"/>
    <property type="match status" value="1"/>
</dbReference>
<feature type="binding site" description="axial binding residue" evidence="9">
    <location>
        <position position="44"/>
    </location>
    <ligand>
        <name>heme c</name>
        <dbReference type="ChEBI" id="CHEBI:61717"/>
        <label>1</label>
    </ligand>
    <ligandPart>
        <name>Fe</name>
        <dbReference type="ChEBI" id="CHEBI:18248"/>
    </ligandPart>
</feature>
<evidence type="ECO:0000256" key="1">
    <source>
        <dbReference type="ARBA" id="ARBA00004418"/>
    </source>
</evidence>
<feature type="binding site" description="covalent" evidence="8">
    <location>
        <position position="40"/>
    </location>
    <ligand>
        <name>heme c</name>
        <dbReference type="ChEBI" id="CHEBI:61717"/>
        <label>1</label>
    </ligand>
</feature>
<dbReference type="InterPro" id="IPR036909">
    <property type="entry name" value="Cyt_c-like_dom_sf"/>
</dbReference>
<dbReference type="Pfam" id="PF00034">
    <property type="entry name" value="Cytochrom_C"/>
    <property type="match status" value="2"/>
</dbReference>
<dbReference type="Gene3D" id="1.10.760.10">
    <property type="entry name" value="Cytochrome c-like domain"/>
    <property type="match status" value="2"/>
</dbReference>
<protein>
    <submittedName>
        <fullName evidence="12">Cytochrome c4</fullName>
    </submittedName>
</protein>
<feature type="domain" description="Cytochrome c" evidence="11">
    <location>
        <begin position="27"/>
        <end position="211"/>
    </location>
</feature>
<dbReference type="AlphaFoldDB" id="A0A974SRE1"/>
<dbReference type="Proteomes" id="UP000663444">
    <property type="component" value="Chromosome"/>
</dbReference>
<reference evidence="12" key="1">
    <citation type="submission" date="2020-11" db="EMBL/GenBank/DDBJ databases">
        <title>Azospira restricta DSM 18626 genome sequence.</title>
        <authorList>
            <person name="Moe W.M."/>
        </authorList>
    </citation>
    <scope>NUCLEOTIDE SEQUENCE</scope>
    <source>
        <strain evidence="12">DSM 18626</strain>
    </source>
</reference>
<keyword evidence="10" id="KW-0732">Signal</keyword>